<dbReference type="GO" id="GO:0005829">
    <property type="term" value="C:cytosol"/>
    <property type="evidence" value="ECO:0007669"/>
    <property type="project" value="TreeGrafter"/>
</dbReference>
<dbReference type="FunFam" id="1.10.240.10:FF:000002">
    <property type="entry name" value="Tryptophan--tRNA ligase"/>
    <property type="match status" value="1"/>
</dbReference>
<organism evidence="10">
    <name type="scientific">Buchnera aphidicola</name>
    <name type="common">Anoecia corni</name>
    <dbReference type="NCBI Taxonomy" id="2994477"/>
    <lineage>
        <taxon>Bacteria</taxon>
        <taxon>Pseudomonadati</taxon>
        <taxon>Pseudomonadota</taxon>
        <taxon>Gammaproteobacteria</taxon>
        <taxon>Enterobacterales</taxon>
        <taxon>Erwiniaceae</taxon>
        <taxon>Buchnera</taxon>
    </lineage>
</organism>
<keyword evidence="6 9" id="KW-0648">Protein biosynthesis</keyword>
<keyword evidence="3 9" id="KW-0436">Ligase</keyword>
<dbReference type="PANTHER" id="PTHR43766:SF1">
    <property type="entry name" value="TRYPTOPHAN--TRNA LIGASE, MITOCHONDRIAL"/>
    <property type="match status" value="1"/>
</dbReference>
<dbReference type="PANTHER" id="PTHR43766">
    <property type="entry name" value="TRYPTOPHAN--TRNA LIGASE, MITOCHONDRIAL"/>
    <property type="match status" value="1"/>
</dbReference>
<dbReference type="InterPro" id="IPR002305">
    <property type="entry name" value="aa-tRNA-synth_Ic"/>
</dbReference>
<dbReference type="CDD" id="cd00806">
    <property type="entry name" value="TrpRS_core"/>
    <property type="match status" value="1"/>
</dbReference>
<keyword evidence="5 9" id="KW-0067">ATP-binding</keyword>
<evidence type="ECO:0000256" key="9">
    <source>
        <dbReference type="RuleBase" id="RU363036"/>
    </source>
</evidence>
<dbReference type="EC" id="6.1.1.2" evidence="2 8"/>
<dbReference type="AlphaFoldDB" id="A0AAT9IH41"/>
<sequence>MKNKYKKKKILFSAVQPSGLLTIANYLGVLCHWKEMQDSYDCIYCIADLHAMTAKKKIYKKKNKNENIKTILDTLALYLACGVDPNESIVFLQSQVLEHTQLNWILNCYTNLGELFRMTQFKVKSKNENASINSGLLTYPILMASDILLYDVDKVLVGEDQKQHIELTKKIARRVNGIYSKEIFTIPSVVITKSGSRIKSLLDPTKKMSKSDFNRNSSIFMLDNIELINKKFAKAVTDSENPANISFNKQKKPGVSNLLEILSALKNIPIIELEKFFLNKTYLDLKLMICQTVKNKLLPIQEKYFLYRKDEEYLKDILFRGATKAKKRAKETIKRLFSVLN</sequence>
<evidence type="ECO:0000256" key="4">
    <source>
        <dbReference type="ARBA" id="ARBA00022741"/>
    </source>
</evidence>
<keyword evidence="4 9" id="KW-0547">Nucleotide-binding</keyword>
<dbReference type="Pfam" id="PF00579">
    <property type="entry name" value="tRNA-synt_1b"/>
    <property type="match status" value="1"/>
</dbReference>
<evidence type="ECO:0000256" key="2">
    <source>
        <dbReference type="ARBA" id="ARBA00013161"/>
    </source>
</evidence>
<proteinExistence type="inferred from homology"/>
<dbReference type="InterPro" id="IPR002306">
    <property type="entry name" value="Trp-tRNA-ligase"/>
</dbReference>
<dbReference type="InterPro" id="IPR014729">
    <property type="entry name" value="Rossmann-like_a/b/a_fold"/>
</dbReference>
<evidence type="ECO:0000256" key="3">
    <source>
        <dbReference type="ARBA" id="ARBA00022598"/>
    </source>
</evidence>
<dbReference type="PRINTS" id="PR01039">
    <property type="entry name" value="TRNASYNTHTRP"/>
</dbReference>
<dbReference type="GO" id="GO:0004830">
    <property type="term" value="F:tryptophan-tRNA ligase activity"/>
    <property type="evidence" value="ECO:0007669"/>
    <property type="project" value="UniProtKB-UniRule"/>
</dbReference>
<evidence type="ECO:0000313" key="10">
    <source>
        <dbReference type="EMBL" id="CAL4043917.1"/>
    </source>
</evidence>
<evidence type="ECO:0000256" key="7">
    <source>
        <dbReference type="ARBA" id="ARBA00023146"/>
    </source>
</evidence>
<dbReference type="NCBIfam" id="TIGR00233">
    <property type="entry name" value="trpS"/>
    <property type="match status" value="1"/>
</dbReference>
<reference evidence="10" key="1">
    <citation type="submission" date="2024-06" db="EMBL/GenBank/DDBJ databases">
        <authorList>
            <person name="Manzano-Marin A."/>
            <person name="Manzano-Marin A."/>
            <person name="Alejandro Manzano Marin A."/>
        </authorList>
    </citation>
    <scope>NUCLEOTIDE SEQUENCE</scope>
    <source>
        <strain evidence="10">Ancorni-2928</strain>
    </source>
</reference>
<evidence type="ECO:0000256" key="1">
    <source>
        <dbReference type="ARBA" id="ARBA00005594"/>
    </source>
</evidence>
<dbReference type="Gene3D" id="3.40.50.620">
    <property type="entry name" value="HUPs"/>
    <property type="match status" value="1"/>
</dbReference>
<dbReference type="Gene3D" id="1.10.240.10">
    <property type="entry name" value="Tyrosyl-Transfer RNA Synthetase"/>
    <property type="match status" value="1"/>
</dbReference>
<name>A0AAT9IH41_9GAMM</name>
<dbReference type="GO" id="GO:0005524">
    <property type="term" value="F:ATP binding"/>
    <property type="evidence" value="ECO:0007669"/>
    <property type="project" value="UniProtKB-KW"/>
</dbReference>
<accession>A0AAT9IH41</accession>
<protein>
    <recommendedName>
        <fullName evidence="2 8">Tryptophan--tRNA ligase</fullName>
        <ecNumber evidence="2 8">6.1.1.2</ecNumber>
    </recommendedName>
</protein>
<gene>
    <name evidence="10" type="primary">trpS</name>
    <name evidence="10" type="ORF">BUANCORI2928_424</name>
</gene>
<evidence type="ECO:0000256" key="8">
    <source>
        <dbReference type="NCBIfam" id="TIGR00233"/>
    </source>
</evidence>
<dbReference type="GO" id="GO:0006436">
    <property type="term" value="P:tryptophanyl-tRNA aminoacylation"/>
    <property type="evidence" value="ECO:0007669"/>
    <property type="project" value="UniProtKB-UniRule"/>
</dbReference>
<comment type="similarity">
    <text evidence="1 9">Belongs to the class-I aminoacyl-tRNA synthetase family.</text>
</comment>
<evidence type="ECO:0000256" key="6">
    <source>
        <dbReference type="ARBA" id="ARBA00022917"/>
    </source>
</evidence>
<dbReference type="InterPro" id="IPR050203">
    <property type="entry name" value="Trp-tRNA_synthetase"/>
</dbReference>
<keyword evidence="7 9" id="KW-0030">Aminoacyl-tRNA synthetase</keyword>
<dbReference type="SUPFAM" id="SSF52374">
    <property type="entry name" value="Nucleotidylyl transferase"/>
    <property type="match status" value="1"/>
</dbReference>
<evidence type="ECO:0000256" key="5">
    <source>
        <dbReference type="ARBA" id="ARBA00022840"/>
    </source>
</evidence>
<dbReference type="EMBL" id="OZ060371">
    <property type="protein sequence ID" value="CAL4043917.1"/>
    <property type="molecule type" value="Genomic_DNA"/>
</dbReference>